<reference evidence="2 3" key="1">
    <citation type="journal article" date="2022" name="Gigascience">
        <title>A chromosome-level genome assembly and annotation of the desert horned lizard, Phrynosoma platyrhinos, provides insight into chromosomal rearrangements among reptiles.</title>
        <authorList>
            <person name="Koochekian N."/>
            <person name="Ascanio A."/>
            <person name="Farleigh K."/>
            <person name="Card D.C."/>
            <person name="Schield D.R."/>
            <person name="Castoe T.A."/>
            <person name="Jezkova T."/>
        </authorList>
    </citation>
    <scope>NUCLEOTIDE SEQUENCE [LARGE SCALE GENOMIC DNA]</scope>
    <source>
        <strain evidence="2">NK-2021</strain>
    </source>
</reference>
<accession>A0ABQ7T6U6</accession>
<keyword evidence="3" id="KW-1185">Reference proteome</keyword>
<gene>
    <name evidence="2" type="ORF">JD844_014922</name>
</gene>
<proteinExistence type="predicted"/>
<evidence type="ECO:0000256" key="1">
    <source>
        <dbReference type="SAM" id="MobiDB-lite"/>
    </source>
</evidence>
<feature type="region of interest" description="Disordered" evidence="1">
    <location>
        <begin position="39"/>
        <end position="58"/>
    </location>
</feature>
<evidence type="ECO:0000313" key="3">
    <source>
        <dbReference type="Proteomes" id="UP000826234"/>
    </source>
</evidence>
<comment type="caution">
    <text evidence="2">The sequence shown here is derived from an EMBL/GenBank/DDBJ whole genome shotgun (WGS) entry which is preliminary data.</text>
</comment>
<organism evidence="2 3">
    <name type="scientific">Phrynosoma platyrhinos</name>
    <name type="common">Desert horned lizard</name>
    <dbReference type="NCBI Taxonomy" id="52577"/>
    <lineage>
        <taxon>Eukaryota</taxon>
        <taxon>Metazoa</taxon>
        <taxon>Chordata</taxon>
        <taxon>Craniata</taxon>
        <taxon>Vertebrata</taxon>
        <taxon>Euteleostomi</taxon>
        <taxon>Lepidosauria</taxon>
        <taxon>Squamata</taxon>
        <taxon>Bifurcata</taxon>
        <taxon>Unidentata</taxon>
        <taxon>Episquamata</taxon>
        <taxon>Toxicofera</taxon>
        <taxon>Iguania</taxon>
        <taxon>Phrynosomatidae</taxon>
        <taxon>Phrynosomatinae</taxon>
        <taxon>Phrynosoma</taxon>
    </lineage>
</organism>
<dbReference type="Proteomes" id="UP000826234">
    <property type="component" value="Unassembled WGS sequence"/>
</dbReference>
<dbReference type="EMBL" id="JAIPUX010001211">
    <property type="protein sequence ID" value="KAH0625425.1"/>
    <property type="molecule type" value="Genomic_DNA"/>
</dbReference>
<protein>
    <submittedName>
        <fullName evidence="2">Uncharacterized protein</fullName>
    </submittedName>
</protein>
<name>A0ABQ7T6U6_PHRPL</name>
<evidence type="ECO:0000313" key="2">
    <source>
        <dbReference type="EMBL" id="KAH0625425.1"/>
    </source>
</evidence>
<sequence length="124" mass="13868">MPFCPVAAPVGPKEVCKHEPLWATGLRFPLPKYSLRKACKKGPRMAQPDGSSLPEDKKLREVSPIDGSQLESSVDSIPPPVNPRLCFEVINKRLVCLLLLVTTDQIENLHRRFKQLSGDQPTIR</sequence>